<dbReference type="PANTHER" id="PTHR30562:SF1">
    <property type="entry name" value="UVRABC SYSTEM PROTEIN C"/>
    <property type="match status" value="1"/>
</dbReference>
<dbReference type="FunFam" id="3.40.1440.10:FF:000001">
    <property type="entry name" value="UvrABC system protein C"/>
    <property type="match status" value="1"/>
</dbReference>
<feature type="domain" description="GIY-YIG" evidence="9">
    <location>
        <begin position="13"/>
        <end position="92"/>
    </location>
</feature>
<dbReference type="GO" id="GO:0003677">
    <property type="term" value="F:DNA binding"/>
    <property type="evidence" value="ECO:0007669"/>
    <property type="project" value="UniProtKB-UniRule"/>
</dbReference>
<dbReference type="InterPro" id="IPR036876">
    <property type="entry name" value="UVR_dom_sf"/>
</dbReference>
<dbReference type="GO" id="GO:0009432">
    <property type="term" value="P:SOS response"/>
    <property type="evidence" value="ECO:0007669"/>
    <property type="project" value="UniProtKB-UniRule"/>
</dbReference>
<dbReference type="EMBL" id="JACRTK010000001">
    <property type="protein sequence ID" value="MBC8589705.1"/>
    <property type="molecule type" value="Genomic_DNA"/>
</dbReference>
<keyword evidence="1 7" id="KW-0963">Cytoplasm</keyword>
<dbReference type="InterPro" id="IPR050066">
    <property type="entry name" value="UvrABC_protein_C"/>
</dbReference>
<dbReference type="Pfam" id="PF08459">
    <property type="entry name" value="UvrC_RNaseH_dom"/>
    <property type="match status" value="1"/>
</dbReference>
<dbReference type="GO" id="GO:0009381">
    <property type="term" value="F:excinuclease ABC activity"/>
    <property type="evidence" value="ECO:0007669"/>
    <property type="project" value="UniProtKB-UniRule"/>
</dbReference>
<dbReference type="PROSITE" id="PS50151">
    <property type="entry name" value="UVR"/>
    <property type="match status" value="1"/>
</dbReference>
<evidence type="ECO:0000256" key="7">
    <source>
        <dbReference type="HAMAP-Rule" id="MF_00203"/>
    </source>
</evidence>
<feature type="domain" description="UvrC family homology region profile" evidence="10">
    <location>
        <begin position="254"/>
        <end position="495"/>
    </location>
</feature>
<reference evidence="11 12" key="1">
    <citation type="submission" date="2020-08" db="EMBL/GenBank/DDBJ databases">
        <title>Genome public.</title>
        <authorList>
            <person name="Liu C."/>
            <person name="Sun Q."/>
        </authorList>
    </citation>
    <scope>NUCLEOTIDE SEQUENCE [LARGE SCALE GENOMIC DNA]</scope>
    <source>
        <strain evidence="11 12">NSJ-26</strain>
    </source>
</reference>
<dbReference type="InterPro" id="IPR004791">
    <property type="entry name" value="UvrC"/>
</dbReference>
<proteinExistence type="inferred from homology"/>
<dbReference type="PANTHER" id="PTHR30562">
    <property type="entry name" value="UVRC/OXIDOREDUCTASE"/>
    <property type="match status" value="1"/>
</dbReference>
<keyword evidence="5 7" id="KW-0234">DNA repair</keyword>
<evidence type="ECO:0000259" key="10">
    <source>
        <dbReference type="PROSITE" id="PS50165"/>
    </source>
</evidence>
<dbReference type="RefSeq" id="WP_249322524.1">
    <property type="nucleotide sequence ID" value="NZ_JACRTK010000001.1"/>
</dbReference>
<dbReference type="SUPFAM" id="SSF82771">
    <property type="entry name" value="GIY-YIG endonuclease"/>
    <property type="match status" value="1"/>
</dbReference>
<dbReference type="Gene3D" id="1.10.150.20">
    <property type="entry name" value="5' to 3' exonuclease, C-terminal subdomain"/>
    <property type="match status" value="1"/>
</dbReference>
<sequence length="622" mass="72268">MFNIEDELKKLPDKPGVYIMKDKNEEIIYVGKAISLKKRVRQYFQSSKNHPLKVKAMVSHINEFEYIIVDNEVEALILESNLIKKHRPKYNILLRDDKQYPYIKITNEKYPRVIKTRQVIKDGAKYFGPYPSATAVNDAIDVLHDVYPIRTCKLNLEKKMENFRPCLNYYIGKCNGPCLGNIDESYYMDMIKEITQFLSGKGDGLIDIIEKKMLDASKNLEFEKAGIYRDQLNSLLLLLEKQKIVSSSLIDQDIIAMARGIEEVCIQIFFIRSGKIIGREHYLLEDNFSSERKEVLSSFIKQFYIGSAYVPREILIEEEIDDLDTIEKWLEEKRGAKVSILIPKRGEKSQLIEMVRKNARDMLNKYGDKFLKKHRENMKALEEIQHILDLEEIPNRIEAYDISNISGVQSVGSMVVFEKGEAKKSDYRRFKIKTLDRPNDYGSMEEVLRRRFTRGLEEKKVLKETIPESKGFSSFPDLIMIDGGKGQVNVVQRVLYELGINIPICGLVKDDFHKTRGIIYENREYNLSLDSLGFKMIYKIQEEAHRFAISYHRSLRTKDMFKSQLDDIKGIGEKRKIALMKHFQSMEKIKNASIDELASVESMNKSAAEELYNHFRGKGKGN</sequence>
<dbReference type="PROSITE" id="PS50165">
    <property type="entry name" value="UVRC"/>
    <property type="match status" value="1"/>
</dbReference>
<dbReference type="SMART" id="SM00465">
    <property type="entry name" value="GIYc"/>
    <property type="match status" value="1"/>
</dbReference>
<keyword evidence="3 7" id="KW-0228">DNA excision</keyword>
<dbReference type="InterPro" id="IPR001162">
    <property type="entry name" value="UvrC_RNase_H_dom"/>
</dbReference>
<dbReference type="Gene3D" id="4.10.860.10">
    <property type="entry name" value="UVR domain"/>
    <property type="match status" value="1"/>
</dbReference>
<comment type="caution">
    <text evidence="11">The sequence shown here is derived from an EMBL/GenBank/DDBJ whole genome shotgun (WGS) entry which is preliminary data.</text>
</comment>
<dbReference type="InterPro" id="IPR035901">
    <property type="entry name" value="GIY-YIG_endonuc_sf"/>
</dbReference>
<keyword evidence="4 7" id="KW-0267">Excision nuclease</keyword>
<dbReference type="NCBIfam" id="TIGR00194">
    <property type="entry name" value="uvrC"/>
    <property type="match status" value="1"/>
</dbReference>
<organism evidence="11 12">
    <name type="scientific">Wansuia hejianensis</name>
    <dbReference type="NCBI Taxonomy" id="2763667"/>
    <lineage>
        <taxon>Bacteria</taxon>
        <taxon>Bacillati</taxon>
        <taxon>Bacillota</taxon>
        <taxon>Clostridia</taxon>
        <taxon>Lachnospirales</taxon>
        <taxon>Lachnospiraceae</taxon>
        <taxon>Wansuia</taxon>
    </lineage>
</organism>
<evidence type="ECO:0000256" key="6">
    <source>
        <dbReference type="ARBA" id="ARBA00023236"/>
    </source>
</evidence>
<keyword evidence="6 7" id="KW-0742">SOS response</keyword>
<keyword evidence="12" id="KW-1185">Reference proteome</keyword>
<comment type="subunit">
    <text evidence="7">Interacts with UvrB in an incision complex.</text>
</comment>
<dbReference type="InterPro" id="IPR000305">
    <property type="entry name" value="GIY-YIG_endonuc"/>
</dbReference>
<evidence type="ECO:0000259" key="9">
    <source>
        <dbReference type="PROSITE" id="PS50164"/>
    </source>
</evidence>
<dbReference type="Pfam" id="PF02151">
    <property type="entry name" value="UVR"/>
    <property type="match status" value="1"/>
</dbReference>
<evidence type="ECO:0000256" key="4">
    <source>
        <dbReference type="ARBA" id="ARBA00022881"/>
    </source>
</evidence>
<dbReference type="NCBIfam" id="NF001824">
    <property type="entry name" value="PRK00558.1-5"/>
    <property type="match status" value="1"/>
</dbReference>
<dbReference type="Pfam" id="PF22920">
    <property type="entry name" value="UvrC_RNaseH"/>
    <property type="match status" value="1"/>
</dbReference>
<evidence type="ECO:0000256" key="3">
    <source>
        <dbReference type="ARBA" id="ARBA00022769"/>
    </source>
</evidence>
<dbReference type="AlphaFoldDB" id="A0A926F0M3"/>
<evidence type="ECO:0000259" key="8">
    <source>
        <dbReference type="PROSITE" id="PS50151"/>
    </source>
</evidence>
<dbReference type="SUPFAM" id="SSF47781">
    <property type="entry name" value="RuvA domain 2-like"/>
    <property type="match status" value="1"/>
</dbReference>
<dbReference type="CDD" id="cd10434">
    <property type="entry name" value="GIY-YIG_UvrC_Cho"/>
    <property type="match status" value="1"/>
</dbReference>
<evidence type="ECO:0000256" key="1">
    <source>
        <dbReference type="ARBA" id="ARBA00022490"/>
    </source>
</evidence>
<evidence type="ECO:0000256" key="2">
    <source>
        <dbReference type="ARBA" id="ARBA00022763"/>
    </source>
</evidence>
<dbReference type="InterPro" id="IPR038476">
    <property type="entry name" value="UvrC_RNase_H_dom_sf"/>
</dbReference>
<dbReference type="GO" id="GO:0009380">
    <property type="term" value="C:excinuclease repair complex"/>
    <property type="evidence" value="ECO:0007669"/>
    <property type="project" value="InterPro"/>
</dbReference>
<evidence type="ECO:0000313" key="11">
    <source>
        <dbReference type="EMBL" id="MBC8589705.1"/>
    </source>
</evidence>
<dbReference type="HAMAP" id="MF_00203">
    <property type="entry name" value="UvrC"/>
    <property type="match status" value="1"/>
</dbReference>
<dbReference type="Pfam" id="PF01541">
    <property type="entry name" value="GIY-YIG"/>
    <property type="match status" value="1"/>
</dbReference>
<name>A0A926F0M3_9FIRM</name>
<dbReference type="InterPro" id="IPR047296">
    <property type="entry name" value="GIY-YIG_UvrC_Cho"/>
</dbReference>
<dbReference type="Pfam" id="PF14520">
    <property type="entry name" value="HHH_5"/>
    <property type="match status" value="1"/>
</dbReference>
<dbReference type="InterPro" id="IPR001943">
    <property type="entry name" value="UVR_dom"/>
</dbReference>
<dbReference type="InterPro" id="IPR010994">
    <property type="entry name" value="RuvA_2-like"/>
</dbReference>
<dbReference type="GO" id="GO:0005737">
    <property type="term" value="C:cytoplasm"/>
    <property type="evidence" value="ECO:0007669"/>
    <property type="project" value="UniProtKB-SubCell"/>
</dbReference>
<gene>
    <name evidence="7 11" type="primary">uvrC</name>
    <name evidence="11" type="ORF">H8689_00915</name>
</gene>
<dbReference type="GO" id="GO:0006289">
    <property type="term" value="P:nucleotide-excision repair"/>
    <property type="evidence" value="ECO:0007669"/>
    <property type="project" value="UniProtKB-UniRule"/>
</dbReference>
<accession>A0A926F0M3</accession>
<dbReference type="Gene3D" id="3.40.1440.10">
    <property type="entry name" value="GIY-YIG endonuclease"/>
    <property type="match status" value="1"/>
</dbReference>
<dbReference type="PROSITE" id="PS50164">
    <property type="entry name" value="GIY_YIG"/>
    <property type="match status" value="1"/>
</dbReference>
<comment type="similarity">
    <text evidence="7">Belongs to the UvrC family.</text>
</comment>
<evidence type="ECO:0000256" key="5">
    <source>
        <dbReference type="ARBA" id="ARBA00023204"/>
    </source>
</evidence>
<evidence type="ECO:0000313" key="12">
    <source>
        <dbReference type="Proteomes" id="UP000601522"/>
    </source>
</evidence>
<feature type="domain" description="UVR" evidence="8">
    <location>
        <begin position="203"/>
        <end position="238"/>
    </location>
</feature>
<dbReference type="Proteomes" id="UP000601522">
    <property type="component" value="Unassembled WGS sequence"/>
</dbReference>
<protein>
    <recommendedName>
        <fullName evidence="7">UvrABC system protein C</fullName>
        <shortName evidence="7">Protein UvrC</shortName>
    </recommendedName>
    <alternativeName>
        <fullName evidence="7">Excinuclease ABC subunit C</fullName>
    </alternativeName>
</protein>
<dbReference type="Gene3D" id="3.30.420.340">
    <property type="entry name" value="UvrC, RNAse H endonuclease domain"/>
    <property type="match status" value="1"/>
</dbReference>
<dbReference type="SUPFAM" id="SSF46600">
    <property type="entry name" value="C-terminal UvrC-binding domain of UvrB"/>
    <property type="match status" value="1"/>
</dbReference>
<keyword evidence="2 7" id="KW-0227">DNA damage</keyword>
<comment type="function">
    <text evidence="7">The UvrABC repair system catalyzes the recognition and processing of DNA lesions. UvrC both incises the 5' and 3' sides of the lesion. The N-terminal half is responsible for the 3' incision and the C-terminal half is responsible for the 5' incision.</text>
</comment>
<comment type="subcellular location">
    <subcellularLocation>
        <location evidence="7">Cytoplasm</location>
    </subcellularLocation>
</comment>